<sequence>MDSNFLFGISLTASFLAGVLALFAPCCITFLFPTYLGTIFKESKKVMFYTLIFALGLSFILIPVALGFRFLIYFLDAYHTEVYYVGALVLIVMGISTIRPLFHIPQFFNVKPGIDKKVSAGSVFGLGIMSGLTSSCCAPVLFAAITLTSLSPSIFQAVVVSGAYVLGIVFPLFLLSLGYKKSTSLLPAEKRKNLYTVFQYLGAAIFIVSGITIAVMNYLGKIQMESMEGYGKELRIVVFNIAKNFQNPFLDITLFLIIVFIFYKLLKKTYDK</sequence>
<keyword evidence="1" id="KW-0472">Membrane</keyword>
<gene>
    <name evidence="2" type="ORF">A3A93_01580</name>
</gene>
<reference evidence="2 3" key="1">
    <citation type="journal article" date="2016" name="Nat. Commun.">
        <title>Thousands of microbial genomes shed light on interconnected biogeochemical processes in an aquifer system.</title>
        <authorList>
            <person name="Anantharaman K."/>
            <person name="Brown C.T."/>
            <person name="Hug L.A."/>
            <person name="Sharon I."/>
            <person name="Castelle C.J."/>
            <person name="Probst A.J."/>
            <person name="Thomas B.C."/>
            <person name="Singh A."/>
            <person name="Wilkins M.J."/>
            <person name="Karaoz U."/>
            <person name="Brodie E.L."/>
            <person name="Williams K.H."/>
            <person name="Hubbard S.S."/>
            <person name="Banfield J.F."/>
        </authorList>
    </citation>
    <scope>NUCLEOTIDE SEQUENCE [LARGE SCALE GENOMIC DNA]</scope>
</reference>
<comment type="caution">
    <text evidence="2">The sequence shown here is derived from an EMBL/GenBank/DDBJ whole genome shotgun (WGS) entry which is preliminary data.</text>
</comment>
<keyword evidence="1" id="KW-1133">Transmembrane helix</keyword>
<dbReference type="InterPro" id="IPR051790">
    <property type="entry name" value="Cytochrome_c-biogenesis_DsbD"/>
</dbReference>
<feature type="transmembrane region" description="Helical" evidence="1">
    <location>
        <begin position="123"/>
        <end position="147"/>
    </location>
</feature>
<dbReference type="STRING" id="1802061.A3A93_01580"/>
<name>A0A1F7IY76_9BACT</name>
<dbReference type="AlphaFoldDB" id="A0A1F7IY76"/>
<keyword evidence="1" id="KW-0812">Transmembrane</keyword>
<feature type="transmembrane region" description="Helical" evidence="1">
    <location>
        <begin position="249"/>
        <end position="266"/>
    </location>
</feature>
<feature type="transmembrane region" description="Helical" evidence="1">
    <location>
        <begin position="48"/>
        <end position="70"/>
    </location>
</feature>
<evidence type="ECO:0000313" key="3">
    <source>
        <dbReference type="Proteomes" id="UP000177141"/>
    </source>
</evidence>
<evidence type="ECO:0000256" key="1">
    <source>
        <dbReference type="SAM" id="Phobius"/>
    </source>
</evidence>
<feature type="transmembrane region" description="Helical" evidence="1">
    <location>
        <begin position="6"/>
        <end position="36"/>
    </location>
</feature>
<organism evidence="2 3">
    <name type="scientific">Candidatus Roizmanbacteria bacterium RIFCSPLOWO2_01_FULL_38_12</name>
    <dbReference type="NCBI Taxonomy" id="1802061"/>
    <lineage>
        <taxon>Bacteria</taxon>
        <taxon>Candidatus Roizmaniibacteriota</taxon>
    </lineage>
</organism>
<evidence type="ECO:0000313" key="2">
    <source>
        <dbReference type="EMBL" id="OGK48312.1"/>
    </source>
</evidence>
<feature type="transmembrane region" description="Helical" evidence="1">
    <location>
        <begin position="153"/>
        <end position="177"/>
    </location>
</feature>
<dbReference type="PANTHER" id="PTHR31272">
    <property type="entry name" value="CYTOCHROME C-TYPE BIOGENESIS PROTEIN HI_1454-RELATED"/>
    <property type="match status" value="1"/>
</dbReference>
<dbReference type="Proteomes" id="UP000177141">
    <property type="component" value="Unassembled WGS sequence"/>
</dbReference>
<protein>
    <submittedName>
        <fullName evidence="2">Uncharacterized protein</fullName>
    </submittedName>
</protein>
<dbReference type="EMBL" id="MGAL01000017">
    <property type="protein sequence ID" value="OGK48312.1"/>
    <property type="molecule type" value="Genomic_DNA"/>
</dbReference>
<proteinExistence type="predicted"/>
<feature type="transmembrane region" description="Helical" evidence="1">
    <location>
        <begin position="82"/>
        <end position="102"/>
    </location>
</feature>
<feature type="transmembrane region" description="Helical" evidence="1">
    <location>
        <begin position="197"/>
        <end position="219"/>
    </location>
</feature>
<accession>A0A1F7IY76</accession>
<dbReference type="PANTHER" id="PTHR31272:SF9">
    <property type="entry name" value="BLL1027 PROTEIN"/>
    <property type="match status" value="1"/>
</dbReference>